<dbReference type="FunFam" id="3.40.970.10:FF:000001">
    <property type="entry name" value="Ribonuclease H1"/>
    <property type="match status" value="3"/>
</dbReference>
<evidence type="ECO:0000256" key="1">
    <source>
        <dbReference type="ARBA" id="ARBA00001946"/>
    </source>
</evidence>
<evidence type="ECO:0000313" key="10">
    <source>
        <dbReference type="EMBL" id="OWZ07746.1"/>
    </source>
</evidence>
<evidence type="ECO:0000259" key="9">
    <source>
        <dbReference type="Pfam" id="PF01693"/>
    </source>
</evidence>
<keyword evidence="7" id="KW-0378">Hydrolase</keyword>
<dbReference type="Pfam" id="PF01693">
    <property type="entry name" value="Cauli_VI"/>
    <property type="match status" value="5"/>
</dbReference>
<dbReference type="EC" id="3.1.26.4" evidence="3"/>
<evidence type="ECO:0000256" key="4">
    <source>
        <dbReference type="ARBA" id="ARBA00022722"/>
    </source>
</evidence>
<comment type="cofactor">
    <cofactor evidence="1">
        <name>Mg(2+)</name>
        <dbReference type="ChEBI" id="CHEBI:18420"/>
    </cofactor>
</comment>
<name>A0A225VQL0_9STRA</name>
<feature type="non-terminal residue" evidence="10">
    <location>
        <position position="344"/>
    </location>
</feature>
<comment type="caution">
    <text evidence="10">The sequence shown here is derived from an EMBL/GenBank/DDBJ whole genome shotgun (WGS) entry which is preliminary data.</text>
</comment>
<evidence type="ECO:0000313" key="11">
    <source>
        <dbReference type="Proteomes" id="UP000198211"/>
    </source>
</evidence>
<keyword evidence="8" id="KW-0460">Magnesium</keyword>
<dbReference type="Proteomes" id="UP000198211">
    <property type="component" value="Unassembled WGS sequence"/>
</dbReference>
<evidence type="ECO:0000256" key="3">
    <source>
        <dbReference type="ARBA" id="ARBA00012180"/>
    </source>
</evidence>
<dbReference type="EMBL" id="NBNE01003418">
    <property type="protein sequence ID" value="OWZ07746.1"/>
    <property type="molecule type" value="Genomic_DNA"/>
</dbReference>
<keyword evidence="5" id="KW-0479">Metal-binding</keyword>
<keyword evidence="4" id="KW-0540">Nuclease</keyword>
<evidence type="ECO:0000256" key="5">
    <source>
        <dbReference type="ARBA" id="ARBA00022723"/>
    </source>
</evidence>
<protein>
    <recommendedName>
        <fullName evidence="3">ribonuclease H</fullName>
        <ecNumber evidence="3">3.1.26.4</ecNumber>
    </recommendedName>
</protein>
<dbReference type="OrthoDB" id="407198at2759"/>
<sequence>MGWYEYDSDNGYEYVEPLWFYAVAIGRRTGIFTSQQDATEQVHGFPGACMRKFRDYEEAREFLEDFEIYCGSLTDGSENSESEQEIEDSDEWFYAVAAGRSTGIFLNFDDAVNQIYGYPRSRMEQFLDYEEAEKFIDNYQIVFKEEQCEKSQSPRKIWFYAVAVGRSTGVFLNSAEAMEQVRGFSGFQMKKFRDFDKAEEYIAFNQVYSSDEESEVEEEKWYYAVAVGRLPGVYTDWEVAKSQVNGFSGSRMKKFHDLDEANAFIQENLTNYSNREEDKSEEPEELWYYAVAVGRFPGVYTDWEVAKSQVNGFSGSRMKKFRDLDEANAFIQQNRTNYDQEEEK</sequence>
<dbReference type="InterPro" id="IPR050092">
    <property type="entry name" value="RNase_H"/>
</dbReference>
<evidence type="ECO:0000256" key="8">
    <source>
        <dbReference type="ARBA" id="ARBA00022842"/>
    </source>
</evidence>
<reference evidence="11" key="1">
    <citation type="submission" date="2017-03" db="EMBL/GenBank/DDBJ databases">
        <title>Phytopthora megakarya and P. palmivora, two closely related causual agents of cacao black pod achieved similar genome size and gene model numbers by different mechanisms.</title>
        <authorList>
            <person name="Ali S."/>
            <person name="Shao J."/>
            <person name="Larry D.J."/>
            <person name="Kronmiller B."/>
            <person name="Shen D."/>
            <person name="Strem M.D."/>
            <person name="Melnick R.L."/>
            <person name="Guiltinan M.J."/>
            <person name="Tyler B.M."/>
            <person name="Meinhardt L.W."/>
            <person name="Bailey B.A."/>
        </authorList>
    </citation>
    <scope>NUCLEOTIDE SEQUENCE [LARGE SCALE GENOMIC DNA]</scope>
    <source>
        <strain evidence="11">zdho120</strain>
    </source>
</reference>
<feature type="domain" description="Ribonuclease H1 N-terminal" evidence="9">
    <location>
        <begin position="20"/>
        <end position="62"/>
    </location>
</feature>
<evidence type="ECO:0000256" key="6">
    <source>
        <dbReference type="ARBA" id="ARBA00022759"/>
    </source>
</evidence>
<dbReference type="InterPro" id="IPR009027">
    <property type="entry name" value="Ribosomal_bL9/RNase_H1_N"/>
</dbReference>
<dbReference type="Gene3D" id="3.40.970.10">
    <property type="entry name" value="Ribonuclease H1, N-terminal domain"/>
    <property type="match status" value="5"/>
</dbReference>
<feature type="domain" description="Ribonuclease H1 N-terminal" evidence="9">
    <location>
        <begin position="222"/>
        <end position="264"/>
    </location>
</feature>
<evidence type="ECO:0000256" key="7">
    <source>
        <dbReference type="ARBA" id="ARBA00022801"/>
    </source>
</evidence>
<gene>
    <name evidence="10" type="ORF">PHMEG_00019823</name>
</gene>
<keyword evidence="6" id="KW-0255">Endonuclease</keyword>
<dbReference type="SUPFAM" id="SSF55658">
    <property type="entry name" value="L9 N-domain-like"/>
    <property type="match status" value="5"/>
</dbReference>
<accession>A0A225VQL0</accession>
<keyword evidence="11" id="KW-1185">Reference proteome</keyword>
<dbReference type="AlphaFoldDB" id="A0A225VQL0"/>
<proteinExistence type="inferred from homology"/>
<feature type="domain" description="Ribonuclease H1 N-terminal" evidence="9">
    <location>
        <begin position="93"/>
        <end position="135"/>
    </location>
</feature>
<dbReference type="GO" id="GO:0043137">
    <property type="term" value="P:DNA replication, removal of RNA primer"/>
    <property type="evidence" value="ECO:0007669"/>
    <property type="project" value="TreeGrafter"/>
</dbReference>
<organism evidence="10 11">
    <name type="scientific">Phytophthora megakarya</name>
    <dbReference type="NCBI Taxonomy" id="4795"/>
    <lineage>
        <taxon>Eukaryota</taxon>
        <taxon>Sar</taxon>
        <taxon>Stramenopiles</taxon>
        <taxon>Oomycota</taxon>
        <taxon>Peronosporomycetes</taxon>
        <taxon>Peronosporales</taxon>
        <taxon>Peronosporaceae</taxon>
        <taxon>Phytophthora</taxon>
    </lineage>
</organism>
<dbReference type="PANTHER" id="PTHR10642:SF26">
    <property type="entry name" value="RIBONUCLEASE H1"/>
    <property type="match status" value="1"/>
</dbReference>
<feature type="domain" description="Ribonuclease H1 N-terminal" evidence="9">
    <location>
        <begin position="288"/>
        <end position="330"/>
    </location>
</feature>
<comment type="similarity">
    <text evidence="2">Belongs to the RNase H family.</text>
</comment>
<dbReference type="InterPro" id="IPR011320">
    <property type="entry name" value="RNase_H1_N"/>
</dbReference>
<dbReference type="GO" id="GO:0046872">
    <property type="term" value="F:metal ion binding"/>
    <property type="evidence" value="ECO:0007669"/>
    <property type="project" value="UniProtKB-KW"/>
</dbReference>
<dbReference type="InterPro" id="IPR037056">
    <property type="entry name" value="RNase_H1_N_sf"/>
</dbReference>
<feature type="domain" description="Ribonuclease H1 N-terminal" evidence="9">
    <location>
        <begin position="159"/>
        <end position="201"/>
    </location>
</feature>
<dbReference type="STRING" id="4795.A0A225VQL0"/>
<dbReference type="GO" id="GO:0004523">
    <property type="term" value="F:RNA-DNA hybrid ribonuclease activity"/>
    <property type="evidence" value="ECO:0007669"/>
    <property type="project" value="UniProtKB-EC"/>
</dbReference>
<evidence type="ECO:0000256" key="2">
    <source>
        <dbReference type="ARBA" id="ARBA00005300"/>
    </source>
</evidence>
<dbReference type="PANTHER" id="PTHR10642">
    <property type="entry name" value="RIBONUCLEASE H1"/>
    <property type="match status" value="1"/>
</dbReference>